<feature type="domain" description="FAD-binding FR-type" evidence="17">
    <location>
        <begin position="663"/>
        <end position="898"/>
    </location>
</feature>
<comment type="cofactor">
    <cofactor evidence="3">
        <name>FAD</name>
        <dbReference type="ChEBI" id="CHEBI:57692"/>
    </cofactor>
</comment>
<keyword evidence="11" id="KW-0521">NADP</keyword>
<dbReference type="GO" id="GO:0020037">
    <property type="term" value="F:heme binding"/>
    <property type="evidence" value="ECO:0007669"/>
    <property type="project" value="InterPro"/>
</dbReference>
<dbReference type="InterPro" id="IPR003097">
    <property type="entry name" value="CysJ-like_FAD-binding"/>
</dbReference>
<evidence type="ECO:0000256" key="9">
    <source>
        <dbReference type="ARBA" id="ARBA00022723"/>
    </source>
</evidence>
<reference evidence="18" key="1">
    <citation type="submission" date="2023-02" db="EMBL/GenBank/DDBJ databases">
        <title>Identification and recombinant expression of a fungal hydrolase from Papiliotrema laurentii that hydrolyzes apple cutin and clears colloidal polyester polyurethane.</title>
        <authorList>
            <consortium name="DOE Joint Genome Institute"/>
            <person name="Roman V.A."/>
            <person name="Bojanowski C."/>
            <person name="Crable B.R."/>
            <person name="Wagner D.N."/>
            <person name="Hung C.S."/>
            <person name="Nadeau L.J."/>
            <person name="Schratz L."/>
            <person name="Haridas S."/>
            <person name="Pangilinan J."/>
            <person name="Lipzen A."/>
            <person name="Na H."/>
            <person name="Yan M."/>
            <person name="Ng V."/>
            <person name="Grigoriev I.V."/>
            <person name="Spatafora J.W."/>
            <person name="Barlow D."/>
            <person name="Biffinger J."/>
            <person name="Kelley-Loughnane N."/>
            <person name="Varaljay V.A."/>
            <person name="Crookes-Goodson W.J."/>
        </authorList>
    </citation>
    <scope>NUCLEOTIDE SEQUENCE</scope>
    <source>
        <strain evidence="18">5307AH</strain>
    </source>
</reference>
<dbReference type="EMBL" id="JAODAN010000011">
    <property type="protein sequence ID" value="KAK1921483.1"/>
    <property type="molecule type" value="Genomic_DNA"/>
</dbReference>
<gene>
    <name evidence="18" type="ORF">DB88DRAFT_519162</name>
</gene>
<evidence type="ECO:0000256" key="10">
    <source>
        <dbReference type="ARBA" id="ARBA00022827"/>
    </source>
</evidence>
<evidence type="ECO:0000259" key="16">
    <source>
        <dbReference type="PROSITE" id="PS50902"/>
    </source>
</evidence>
<keyword evidence="19" id="KW-1185">Reference proteome</keyword>
<evidence type="ECO:0000256" key="6">
    <source>
        <dbReference type="ARBA" id="ARBA00022617"/>
    </source>
</evidence>
<keyword evidence="14" id="KW-0503">Monooxygenase</keyword>
<dbReference type="InterPro" id="IPR017938">
    <property type="entry name" value="Riboflavin_synthase-like_b-brl"/>
</dbReference>
<dbReference type="Pfam" id="PF00175">
    <property type="entry name" value="NAD_binding_1"/>
    <property type="match status" value="1"/>
</dbReference>
<organism evidence="18 19">
    <name type="scientific">Papiliotrema laurentii</name>
    <name type="common">Cryptococcus laurentii</name>
    <dbReference type="NCBI Taxonomy" id="5418"/>
    <lineage>
        <taxon>Eukaryota</taxon>
        <taxon>Fungi</taxon>
        <taxon>Dikarya</taxon>
        <taxon>Basidiomycota</taxon>
        <taxon>Agaricomycotina</taxon>
        <taxon>Tremellomycetes</taxon>
        <taxon>Tremellales</taxon>
        <taxon>Rhynchogastremaceae</taxon>
        <taxon>Papiliotrema</taxon>
    </lineage>
</organism>
<dbReference type="InterPro" id="IPR002401">
    <property type="entry name" value="Cyt_P450_E_grp-I"/>
</dbReference>
<dbReference type="InterPro" id="IPR008254">
    <property type="entry name" value="Flavodoxin/NO_synth"/>
</dbReference>
<dbReference type="PROSITE" id="PS50902">
    <property type="entry name" value="FLAVODOXIN_LIKE"/>
    <property type="match status" value="1"/>
</dbReference>
<dbReference type="InterPro" id="IPR029039">
    <property type="entry name" value="Flavoprotein-like_sf"/>
</dbReference>
<dbReference type="SUPFAM" id="SSF52343">
    <property type="entry name" value="Ferredoxin reductase-like, C-terminal NADP-linked domain"/>
    <property type="match status" value="1"/>
</dbReference>
<dbReference type="Gene3D" id="1.20.990.10">
    <property type="entry name" value="NADPH-cytochrome p450 Reductase, Chain A, domain 3"/>
    <property type="match status" value="1"/>
</dbReference>
<evidence type="ECO:0000256" key="12">
    <source>
        <dbReference type="ARBA" id="ARBA00023002"/>
    </source>
</evidence>
<keyword evidence="8" id="KW-0288">FMN</keyword>
<dbReference type="InterPro" id="IPR017972">
    <property type="entry name" value="Cyt_P450_CS"/>
</dbReference>
<evidence type="ECO:0000256" key="4">
    <source>
        <dbReference type="ARBA" id="ARBA00010018"/>
    </source>
</evidence>
<dbReference type="InterPro" id="IPR017927">
    <property type="entry name" value="FAD-bd_FR_type"/>
</dbReference>
<evidence type="ECO:0000256" key="2">
    <source>
        <dbReference type="ARBA" id="ARBA00001971"/>
    </source>
</evidence>
<evidence type="ECO:0000259" key="17">
    <source>
        <dbReference type="PROSITE" id="PS51384"/>
    </source>
</evidence>
<keyword evidence="5" id="KW-0813">Transport</keyword>
<dbReference type="Proteomes" id="UP001182556">
    <property type="component" value="Unassembled WGS sequence"/>
</dbReference>
<dbReference type="PRINTS" id="PR00463">
    <property type="entry name" value="EP450I"/>
</dbReference>
<dbReference type="SUPFAM" id="SSF52218">
    <property type="entry name" value="Flavoproteins"/>
    <property type="match status" value="1"/>
</dbReference>
<feature type="domain" description="Flavodoxin-like" evidence="16">
    <location>
        <begin position="492"/>
        <end position="633"/>
    </location>
</feature>
<dbReference type="FunFam" id="1.10.630.10:FF:000040">
    <property type="entry name" value="Bifunctional cytochrome P450/NADPH--P450 reductase"/>
    <property type="match status" value="1"/>
</dbReference>
<dbReference type="GO" id="GO:0010181">
    <property type="term" value="F:FMN binding"/>
    <property type="evidence" value="ECO:0007669"/>
    <property type="project" value="InterPro"/>
</dbReference>
<proteinExistence type="inferred from homology"/>
<comment type="cofactor">
    <cofactor evidence="1">
        <name>FMN</name>
        <dbReference type="ChEBI" id="CHEBI:58210"/>
    </cofactor>
</comment>
<keyword evidence="12" id="KW-0560">Oxidoreductase</keyword>
<dbReference type="GO" id="GO:0070330">
    <property type="term" value="F:aromatase activity"/>
    <property type="evidence" value="ECO:0007669"/>
    <property type="project" value="InterPro"/>
</dbReference>
<dbReference type="InterPro" id="IPR023206">
    <property type="entry name" value="Bifunctional_P450_P450_red"/>
</dbReference>
<evidence type="ECO:0000313" key="19">
    <source>
        <dbReference type="Proteomes" id="UP001182556"/>
    </source>
</evidence>
<evidence type="ECO:0000256" key="13">
    <source>
        <dbReference type="ARBA" id="ARBA00023004"/>
    </source>
</evidence>
<dbReference type="InterPro" id="IPR023173">
    <property type="entry name" value="NADPH_Cyt_P450_Rdtase_alpha"/>
</dbReference>
<dbReference type="PANTHER" id="PTHR19384:SF127">
    <property type="entry name" value="BIFUNCTIONAL CYTOCHROME P450_NADPH--P450 REDUCTASE"/>
    <property type="match status" value="1"/>
</dbReference>
<dbReference type="GO" id="GO:0005829">
    <property type="term" value="C:cytosol"/>
    <property type="evidence" value="ECO:0007669"/>
    <property type="project" value="TreeGrafter"/>
</dbReference>
<evidence type="ECO:0000256" key="11">
    <source>
        <dbReference type="ARBA" id="ARBA00022857"/>
    </source>
</evidence>
<comment type="cofactor">
    <cofactor evidence="2 15">
        <name>heme</name>
        <dbReference type="ChEBI" id="CHEBI:30413"/>
    </cofactor>
</comment>
<dbReference type="InterPro" id="IPR001433">
    <property type="entry name" value="OxRdtase_FAD/NAD-bd"/>
</dbReference>
<comment type="similarity">
    <text evidence="4">In the N-terminal section; belongs to the cytochrome P450 family.</text>
</comment>
<dbReference type="Pfam" id="PF00667">
    <property type="entry name" value="FAD_binding_1"/>
    <property type="match status" value="1"/>
</dbReference>
<evidence type="ECO:0000256" key="15">
    <source>
        <dbReference type="PIRSR" id="PIRSR000209-1"/>
    </source>
</evidence>
<dbReference type="CDD" id="cd11068">
    <property type="entry name" value="CYP120A1"/>
    <property type="match status" value="1"/>
</dbReference>
<dbReference type="CDD" id="cd06206">
    <property type="entry name" value="bifunctional_CYPOR"/>
    <property type="match status" value="1"/>
</dbReference>
<evidence type="ECO:0000256" key="5">
    <source>
        <dbReference type="ARBA" id="ARBA00022448"/>
    </source>
</evidence>
<dbReference type="InterPro" id="IPR036396">
    <property type="entry name" value="Cyt_P450_sf"/>
</dbReference>
<evidence type="ECO:0000256" key="7">
    <source>
        <dbReference type="ARBA" id="ARBA00022630"/>
    </source>
</evidence>
<dbReference type="GO" id="GO:0005506">
    <property type="term" value="F:iron ion binding"/>
    <property type="evidence" value="ECO:0007669"/>
    <property type="project" value="InterPro"/>
</dbReference>
<evidence type="ECO:0000256" key="1">
    <source>
        <dbReference type="ARBA" id="ARBA00001917"/>
    </source>
</evidence>
<dbReference type="GO" id="GO:0003958">
    <property type="term" value="F:NADPH-hemoprotein reductase activity"/>
    <property type="evidence" value="ECO:0007669"/>
    <property type="project" value="InterPro"/>
</dbReference>
<keyword evidence="13 15" id="KW-0408">Iron</keyword>
<name>A0AAD9CW48_PAPLA</name>
<dbReference type="PROSITE" id="PS51384">
    <property type="entry name" value="FAD_FR"/>
    <property type="match status" value="1"/>
</dbReference>
<sequence>MSNVEPIPHPPGMPLVGNALDIDHDMPVSTFVNYIKRYGEIVEVKLISKKVVLAGSQRIVHEVCDSKRFQKVISGALKEVRGLAGDGLFTAYSDEENWAIAHRILIPTFGPLSIRNMFDGMRDILGQLLQKWARFGDEKIDVPADFTRLALDTIALCTFSHRFNSFYSQEDPPMVAAMGRALKACGAKSSRLPGTSWLHSTDDKNLEADIAIQHEIADELIKERQASGERQNDLLDAMLHGRDPVTGKGLDPVNIRYQLVTFLIAGHETTSGLLSFLFYYLLKNPAYAAKIRQEVDTVCGADPITFAQLNKLEHIDAALKETLRLKPPAPGFTVAPIAEEEIVAGKYRITRDSPVFVVLEALHRDPKVWGEDVEEFRPERMLDGGFANLPPDSWKPFGNGVRACIGRPFAWQESLLAVASIFQNFDVRPDNTNYELEIRSALTIKPKGFFMHAKVRKDRDLGRSLGVSGAPAAKAVATEGSTASAKSGGPVMTVLFGSNAGTCKALAEKVASDATAGGMTAKIAHLDEFASGNLPKDGSVVVVTASYEGQPTDDARFFYQWVKDAPKDAAKGVKYAVFGCGNPDWASTYHAVPKFIDDQLAAVGGDRLIERGQGNASSAELFDVFDDWKDKLLEKLGSSSERPTPTLAVKVESKQRQNILRYANLGTGKVISNKVITKEGVPVKRHIVLELPDDAEYQAGDYLEILPVTPAPFVRRALARFNLHADDLISLSNSASGGQKVNLPLDMPLSASDIFHGFVELGHPISARTLAKLATFTEDQGEKQSIEGLTQPEQFEAEVVKKRLSLLDVLERFPRVDMPLGEFLLSLPPIRIRQYSISSSPLDNPHHATLTVAILEEPSSSGSGQTYYGTATAYLASLIAGHQVHIGIRHSTSNFHLPVDPACPIIMAAAGSGIAPFRAFIQERAIQKYAGRQVGPAMLFFGCKSPEGDALYDEEMAKWEADGIATIHYAYSTSPEQSHGCKHVQDRIYHDRDQVAELFTAGARVYFCGSKRVADGVEQVIKKMRREKTGCTEEEADQWYAEMKSERYATDVFG</sequence>
<dbReference type="Gene3D" id="3.40.50.80">
    <property type="entry name" value="Nucleotide-binding domain of ferredoxin-NADP reductase (FNR) module"/>
    <property type="match status" value="1"/>
</dbReference>
<evidence type="ECO:0000256" key="14">
    <source>
        <dbReference type="ARBA" id="ARBA00023033"/>
    </source>
</evidence>
<dbReference type="PROSITE" id="PS00086">
    <property type="entry name" value="CYTOCHROME_P450"/>
    <property type="match status" value="1"/>
</dbReference>
<dbReference type="Gene3D" id="2.40.30.10">
    <property type="entry name" value="Translation factors"/>
    <property type="match status" value="1"/>
</dbReference>
<keyword evidence="7" id="KW-0285">Flavoprotein</keyword>
<dbReference type="PIRSF" id="PIRSF000209">
    <property type="entry name" value="Bifunctional_P450_P450R"/>
    <property type="match status" value="1"/>
</dbReference>
<dbReference type="Gene3D" id="3.40.50.360">
    <property type="match status" value="1"/>
</dbReference>
<dbReference type="InterPro" id="IPR039261">
    <property type="entry name" value="FNR_nucleotide-bd"/>
</dbReference>
<accession>A0AAD9CW48</accession>
<dbReference type="PRINTS" id="PR00385">
    <property type="entry name" value="P450"/>
</dbReference>
<keyword evidence="9 15" id="KW-0479">Metal-binding</keyword>
<dbReference type="AlphaFoldDB" id="A0AAD9CW48"/>
<dbReference type="SUPFAM" id="SSF48264">
    <property type="entry name" value="Cytochrome P450"/>
    <property type="match status" value="1"/>
</dbReference>
<dbReference type="InterPro" id="IPR001128">
    <property type="entry name" value="Cyt_P450"/>
</dbReference>
<keyword evidence="10" id="KW-0274">FAD</keyword>
<keyword evidence="6 15" id="KW-0349">Heme</keyword>
<dbReference type="Pfam" id="PF00258">
    <property type="entry name" value="Flavodoxin_1"/>
    <property type="match status" value="1"/>
</dbReference>
<comment type="caution">
    <text evidence="18">The sequence shown here is derived from an EMBL/GenBank/DDBJ whole genome shotgun (WGS) entry which is preliminary data.</text>
</comment>
<protein>
    <submittedName>
        <fullName evidence="18">Fatty acid hydroxylase</fullName>
    </submittedName>
</protein>
<evidence type="ECO:0000256" key="3">
    <source>
        <dbReference type="ARBA" id="ARBA00001974"/>
    </source>
</evidence>
<dbReference type="GO" id="GO:0050660">
    <property type="term" value="F:flavin adenine dinucleotide binding"/>
    <property type="evidence" value="ECO:0007669"/>
    <property type="project" value="TreeGrafter"/>
</dbReference>
<evidence type="ECO:0000256" key="8">
    <source>
        <dbReference type="ARBA" id="ARBA00022643"/>
    </source>
</evidence>
<dbReference type="Pfam" id="PF00067">
    <property type="entry name" value="p450"/>
    <property type="match status" value="1"/>
</dbReference>
<dbReference type="Gene3D" id="1.10.630.10">
    <property type="entry name" value="Cytochrome P450"/>
    <property type="match status" value="1"/>
</dbReference>
<feature type="binding site" description="axial binding residue" evidence="15">
    <location>
        <position position="404"/>
    </location>
    <ligand>
        <name>heme</name>
        <dbReference type="ChEBI" id="CHEBI:30413"/>
    </ligand>
    <ligandPart>
        <name>Fe</name>
        <dbReference type="ChEBI" id="CHEBI:18248"/>
    </ligandPart>
</feature>
<dbReference type="SUPFAM" id="SSF63380">
    <property type="entry name" value="Riboflavin synthase domain-like"/>
    <property type="match status" value="1"/>
</dbReference>
<evidence type="ECO:0000313" key="18">
    <source>
        <dbReference type="EMBL" id="KAK1921483.1"/>
    </source>
</evidence>
<dbReference type="PANTHER" id="PTHR19384">
    <property type="entry name" value="NITRIC OXIDE SYNTHASE-RELATED"/>
    <property type="match status" value="1"/>
</dbReference>